<organism evidence="2 3">
    <name type="scientific">Natronomicrosphaera hydrolytica</name>
    <dbReference type="NCBI Taxonomy" id="3242702"/>
    <lineage>
        <taxon>Bacteria</taxon>
        <taxon>Pseudomonadati</taxon>
        <taxon>Planctomycetota</taxon>
        <taxon>Phycisphaerae</taxon>
        <taxon>Phycisphaerales</taxon>
        <taxon>Phycisphaeraceae</taxon>
        <taxon>Natronomicrosphaera</taxon>
    </lineage>
</organism>
<evidence type="ECO:0000313" key="2">
    <source>
        <dbReference type="EMBL" id="MFA9478102.1"/>
    </source>
</evidence>
<evidence type="ECO:0000256" key="1">
    <source>
        <dbReference type="SAM" id="SignalP"/>
    </source>
</evidence>
<dbReference type="NCBIfam" id="TIGR02595">
    <property type="entry name" value="PEP_CTERM"/>
    <property type="match status" value="1"/>
</dbReference>
<keyword evidence="1" id="KW-0732">Signal</keyword>
<protein>
    <submittedName>
        <fullName evidence="2">PEP-CTERM sorting domain-containing protein</fullName>
    </submittedName>
</protein>
<evidence type="ECO:0000313" key="3">
    <source>
        <dbReference type="Proteomes" id="UP001575105"/>
    </source>
</evidence>
<reference evidence="2 3" key="1">
    <citation type="submission" date="2024-08" db="EMBL/GenBank/DDBJ databases">
        <title>Whole-genome sequencing of halo(alkali)philic microorganisms from hypersaline lakes.</title>
        <authorList>
            <person name="Sorokin D.Y."/>
            <person name="Merkel A.Y."/>
            <person name="Messina E."/>
            <person name="Yakimov M."/>
        </authorList>
    </citation>
    <scope>NUCLEOTIDE SEQUENCE [LARGE SCALE GENOMIC DNA]</scope>
    <source>
        <strain evidence="2 3">AB-hyl4</strain>
    </source>
</reference>
<gene>
    <name evidence="2" type="ORF">ACERK3_07300</name>
</gene>
<feature type="signal peptide" evidence="1">
    <location>
        <begin position="1"/>
        <end position="32"/>
    </location>
</feature>
<dbReference type="Proteomes" id="UP001575105">
    <property type="component" value="Unassembled WGS sequence"/>
</dbReference>
<dbReference type="EMBL" id="JBGUBD010000004">
    <property type="protein sequence ID" value="MFA9478102.1"/>
    <property type="molecule type" value="Genomic_DNA"/>
</dbReference>
<name>A0ABV4U458_9BACT</name>
<proteinExistence type="predicted"/>
<keyword evidence="3" id="KW-1185">Reference proteome</keyword>
<feature type="chain" id="PRO_5045179165" evidence="1">
    <location>
        <begin position="33"/>
        <end position="222"/>
    </location>
</feature>
<sequence length="222" mass="24592">MFIHLLKEDGMTRAMLLALVLCTLMIASPALADVKTYRYGTGSQAGVNWWDTGHWSADGLGPNWENYWQANLHGVGFRARAPQSIGQGQGEWHIFVTWDTRDVDHYITGLTFDWSQTSGSRSLDTIWHDVFINGNFDEPVWSNQDTVRSASGSGAVSFNVSERIESISLSVSSSSTDSWIGDWYGEFTNAQITTTLIPEPASLGLLAVGGMVMLGGRRRRQR</sequence>
<dbReference type="InterPro" id="IPR013424">
    <property type="entry name" value="Ice-binding_C"/>
</dbReference>
<dbReference type="RefSeq" id="WP_425345029.1">
    <property type="nucleotide sequence ID" value="NZ_JBGUBD010000004.1"/>
</dbReference>
<accession>A0ABV4U458</accession>
<comment type="caution">
    <text evidence="2">The sequence shown here is derived from an EMBL/GenBank/DDBJ whole genome shotgun (WGS) entry which is preliminary data.</text>
</comment>